<dbReference type="Proteomes" id="UP000274922">
    <property type="component" value="Unassembled WGS sequence"/>
</dbReference>
<sequence length="180" mass="19231">MSNTAPVGMAATTRQPLLNPTSWGINPSPAPLPANTTVDLPNFVPMNATRTHEPSSRWEVPIGAVRATPHIGNLDPGWSMVIILAILLTVLSLVAACIFWAAFPAANKPLKPFHTLRRQLGRGRSVNGPAGQHHQQQQMMEQQALTGQPPMGAYGAAQGAGMPPMAQKPMPGMPVHPYNE</sequence>
<evidence type="ECO:0000256" key="1">
    <source>
        <dbReference type="SAM" id="MobiDB-lite"/>
    </source>
</evidence>
<keyword evidence="2" id="KW-0812">Transmembrane</keyword>
<keyword evidence="4" id="KW-1185">Reference proteome</keyword>
<evidence type="ECO:0000313" key="4">
    <source>
        <dbReference type="Proteomes" id="UP000274922"/>
    </source>
</evidence>
<feature type="compositionally biased region" description="Low complexity" evidence="1">
    <location>
        <begin position="132"/>
        <end position="167"/>
    </location>
</feature>
<name>A0A4P9XF06_9FUNG</name>
<keyword evidence="2" id="KW-1133">Transmembrane helix</keyword>
<evidence type="ECO:0000256" key="2">
    <source>
        <dbReference type="SAM" id="Phobius"/>
    </source>
</evidence>
<accession>A0A4P9XF06</accession>
<feature type="transmembrane region" description="Helical" evidence="2">
    <location>
        <begin position="78"/>
        <end position="103"/>
    </location>
</feature>
<organism evidence="3 4">
    <name type="scientific">Caulochytrium protostelioides</name>
    <dbReference type="NCBI Taxonomy" id="1555241"/>
    <lineage>
        <taxon>Eukaryota</taxon>
        <taxon>Fungi</taxon>
        <taxon>Fungi incertae sedis</taxon>
        <taxon>Chytridiomycota</taxon>
        <taxon>Chytridiomycota incertae sedis</taxon>
        <taxon>Chytridiomycetes</taxon>
        <taxon>Caulochytriales</taxon>
        <taxon>Caulochytriaceae</taxon>
        <taxon>Caulochytrium</taxon>
    </lineage>
</organism>
<dbReference type="EMBL" id="ML014113">
    <property type="protein sequence ID" value="RKP04157.1"/>
    <property type="molecule type" value="Genomic_DNA"/>
</dbReference>
<protein>
    <submittedName>
        <fullName evidence="3">Uncharacterized protein</fullName>
    </submittedName>
</protein>
<feature type="region of interest" description="Disordered" evidence="1">
    <location>
        <begin position="122"/>
        <end position="180"/>
    </location>
</feature>
<reference evidence="4" key="1">
    <citation type="journal article" date="2018" name="Nat. Microbiol.">
        <title>Leveraging single-cell genomics to expand the fungal tree of life.</title>
        <authorList>
            <person name="Ahrendt S.R."/>
            <person name="Quandt C.A."/>
            <person name="Ciobanu D."/>
            <person name="Clum A."/>
            <person name="Salamov A."/>
            <person name="Andreopoulos B."/>
            <person name="Cheng J.F."/>
            <person name="Woyke T."/>
            <person name="Pelin A."/>
            <person name="Henrissat B."/>
            <person name="Reynolds N.K."/>
            <person name="Benny G.L."/>
            <person name="Smith M.E."/>
            <person name="James T.Y."/>
            <person name="Grigoriev I.V."/>
        </authorList>
    </citation>
    <scope>NUCLEOTIDE SEQUENCE [LARGE SCALE GENOMIC DNA]</scope>
    <source>
        <strain evidence="4">ATCC 52028</strain>
    </source>
</reference>
<dbReference type="AlphaFoldDB" id="A0A4P9XF06"/>
<proteinExistence type="predicted"/>
<evidence type="ECO:0000313" key="3">
    <source>
        <dbReference type="EMBL" id="RKP04157.1"/>
    </source>
</evidence>
<keyword evidence="2" id="KW-0472">Membrane</keyword>
<gene>
    <name evidence="3" type="ORF">CXG81DRAFT_16439</name>
</gene>